<protein>
    <recommendedName>
        <fullName evidence="3">DUF5642 domain-containing protein</fullName>
    </recommendedName>
</protein>
<name>A0A1X1U6A5_MYCFL</name>
<dbReference type="AlphaFoldDB" id="A0A1X1U6A5"/>
<proteinExistence type="predicted"/>
<gene>
    <name evidence="1" type="ORF">AWC05_22090</name>
</gene>
<sequence>MGRARMTATGWAAATIAVGIAITGCGNSGKTSAPSSKSGAVVSTPTGPPPDYSALLIQPGDVGGDFTAPEPPVLNSNNTTGVAQLFVNADNSRRIGDTILIVADPATAAAALENTKTNYAKKVTGAWQPVDVGSNGAMISGTTQDNSQAIAVLLFTEGRALVNLEFDSAPNDPIDPEIAIDVGRKQDAAVKNGLHG</sequence>
<reference evidence="1 2" key="1">
    <citation type="submission" date="2016-01" db="EMBL/GenBank/DDBJ databases">
        <title>The new phylogeny of the genus Mycobacterium.</title>
        <authorList>
            <person name="Tarcisio F."/>
            <person name="Conor M."/>
            <person name="Antonella G."/>
            <person name="Elisabetta G."/>
            <person name="Giulia F.S."/>
            <person name="Sara T."/>
            <person name="Anna F."/>
            <person name="Clotilde B."/>
            <person name="Roberto B."/>
            <person name="Veronica D.S."/>
            <person name="Fabio R."/>
            <person name="Monica P."/>
            <person name="Olivier J."/>
            <person name="Enrico T."/>
            <person name="Nicola S."/>
        </authorList>
    </citation>
    <scope>NUCLEOTIDE SEQUENCE [LARGE SCALE GENOMIC DNA]</scope>
    <source>
        <strain evidence="1 2">DSM 44852</strain>
    </source>
</reference>
<dbReference type="EMBL" id="LQOV01000015">
    <property type="protein sequence ID" value="ORV52218.1"/>
    <property type="molecule type" value="Genomic_DNA"/>
</dbReference>
<evidence type="ECO:0008006" key="3">
    <source>
        <dbReference type="Google" id="ProtNLM"/>
    </source>
</evidence>
<accession>A0A1X1U6A5</accession>
<dbReference type="PROSITE" id="PS51257">
    <property type="entry name" value="PROKAR_LIPOPROTEIN"/>
    <property type="match status" value="1"/>
</dbReference>
<dbReference type="RefSeq" id="WP_085222345.1">
    <property type="nucleotide sequence ID" value="NZ_AP022576.1"/>
</dbReference>
<organism evidence="1 2">
    <name type="scientific">Mycobacterium florentinum</name>
    <dbReference type="NCBI Taxonomy" id="292462"/>
    <lineage>
        <taxon>Bacteria</taxon>
        <taxon>Bacillati</taxon>
        <taxon>Actinomycetota</taxon>
        <taxon>Actinomycetes</taxon>
        <taxon>Mycobacteriales</taxon>
        <taxon>Mycobacteriaceae</taxon>
        <taxon>Mycobacterium</taxon>
        <taxon>Mycobacterium simiae complex</taxon>
    </lineage>
</organism>
<keyword evidence="2" id="KW-1185">Reference proteome</keyword>
<dbReference type="Proteomes" id="UP000193010">
    <property type="component" value="Unassembled WGS sequence"/>
</dbReference>
<evidence type="ECO:0000313" key="2">
    <source>
        <dbReference type="Proteomes" id="UP000193010"/>
    </source>
</evidence>
<comment type="caution">
    <text evidence="1">The sequence shown here is derived from an EMBL/GenBank/DDBJ whole genome shotgun (WGS) entry which is preliminary data.</text>
</comment>
<evidence type="ECO:0000313" key="1">
    <source>
        <dbReference type="EMBL" id="ORV52218.1"/>
    </source>
</evidence>